<evidence type="ECO:0000313" key="1">
    <source>
        <dbReference type="EMBL" id="KAI9897918.1"/>
    </source>
</evidence>
<dbReference type="Proteomes" id="UP001163324">
    <property type="component" value="Chromosome 7"/>
</dbReference>
<organism evidence="1 2">
    <name type="scientific">Trichothecium roseum</name>
    <dbReference type="NCBI Taxonomy" id="47278"/>
    <lineage>
        <taxon>Eukaryota</taxon>
        <taxon>Fungi</taxon>
        <taxon>Dikarya</taxon>
        <taxon>Ascomycota</taxon>
        <taxon>Pezizomycotina</taxon>
        <taxon>Sordariomycetes</taxon>
        <taxon>Hypocreomycetidae</taxon>
        <taxon>Hypocreales</taxon>
        <taxon>Hypocreales incertae sedis</taxon>
        <taxon>Trichothecium</taxon>
    </lineage>
</organism>
<proteinExistence type="predicted"/>
<sequence length="228" mass="24211">MVSMSFINAATAVLALASQASAAPAKREEPGLSKVAQLLLAETSIERYEILSDDKDFMFDFTKSDTPIPTRKSFPALTGVGTSLVVGQMPGCSMAFVHLHPRAHELFAVVEGRVVSEMIPEVAIRDKDGNQRVVRTELGPSQMTIFPQGSFHTTVNPDCGNATMAVAFTSEDAGTGVVAGGALAFSDDVVSRSFGGSIAGEDIDRVRDAIPKGMEILIDECLAKCNKE</sequence>
<keyword evidence="2" id="KW-1185">Reference proteome</keyword>
<evidence type="ECO:0000313" key="2">
    <source>
        <dbReference type="Proteomes" id="UP001163324"/>
    </source>
</evidence>
<dbReference type="EMBL" id="CM047946">
    <property type="protein sequence ID" value="KAI9897918.1"/>
    <property type="molecule type" value="Genomic_DNA"/>
</dbReference>
<protein>
    <submittedName>
        <fullName evidence="1">Uncharacterized protein</fullName>
    </submittedName>
</protein>
<gene>
    <name evidence="1" type="ORF">N3K66_007774</name>
</gene>
<reference evidence="1" key="1">
    <citation type="submission" date="2022-10" db="EMBL/GenBank/DDBJ databases">
        <title>Complete Genome of Trichothecium roseum strain YXFP-22015, a Plant Pathogen Isolated from Citrus.</title>
        <authorList>
            <person name="Wang Y."/>
            <person name="Zhu L."/>
        </authorList>
    </citation>
    <scope>NUCLEOTIDE SEQUENCE</scope>
    <source>
        <strain evidence="1">YXFP-22015</strain>
    </source>
</reference>
<comment type="caution">
    <text evidence="1">The sequence shown here is derived from an EMBL/GenBank/DDBJ whole genome shotgun (WGS) entry which is preliminary data.</text>
</comment>
<name>A0ACC0UUY0_9HYPO</name>
<accession>A0ACC0UUY0</accession>